<comment type="similarity">
    <text evidence="3 19">In the N-terminal section; belongs to the NnrE/AIBP family.</text>
</comment>
<comment type="similarity">
    <text evidence="4 19">In the C-terminal section; belongs to the NnrD/CARKD family.</text>
</comment>
<dbReference type="Pfam" id="PF03853">
    <property type="entry name" value="YjeF_N"/>
    <property type="match status" value="1"/>
</dbReference>
<name>A0A1C0AQH3_9ACTN</name>
<dbReference type="HAMAP" id="MF_01965">
    <property type="entry name" value="NADHX_dehydratase"/>
    <property type="match status" value="1"/>
</dbReference>
<keyword evidence="6 17" id="KW-0547">Nucleotide-binding</keyword>
<dbReference type="CDD" id="cd01171">
    <property type="entry name" value="YXKO-related"/>
    <property type="match status" value="1"/>
</dbReference>
<keyword evidence="5 18" id="KW-0479">Metal-binding</keyword>
<evidence type="ECO:0000256" key="11">
    <source>
        <dbReference type="ARBA" id="ARBA00023235"/>
    </source>
</evidence>
<comment type="catalytic activity">
    <reaction evidence="15 17 19">
        <text>(6S)-NADHX + ADP = AMP + phosphate + NADH + H(+)</text>
        <dbReference type="Rhea" id="RHEA:32223"/>
        <dbReference type="ChEBI" id="CHEBI:15378"/>
        <dbReference type="ChEBI" id="CHEBI:43474"/>
        <dbReference type="ChEBI" id="CHEBI:57945"/>
        <dbReference type="ChEBI" id="CHEBI:64074"/>
        <dbReference type="ChEBI" id="CHEBI:456215"/>
        <dbReference type="ChEBI" id="CHEBI:456216"/>
        <dbReference type="EC" id="4.2.1.136"/>
    </reaction>
</comment>
<keyword evidence="11 18" id="KW-0413">Isomerase</keyword>
<dbReference type="GO" id="GO:0046872">
    <property type="term" value="F:metal ion binding"/>
    <property type="evidence" value="ECO:0007669"/>
    <property type="project" value="UniProtKB-UniRule"/>
</dbReference>
<dbReference type="InterPro" id="IPR000631">
    <property type="entry name" value="CARKD"/>
</dbReference>
<evidence type="ECO:0000256" key="1">
    <source>
        <dbReference type="ARBA" id="ARBA00000013"/>
    </source>
</evidence>
<evidence type="ECO:0000256" key="4">
    <source>
        <dbReference type="ARBA" id="ARBA00009524"/>
    </source>
</evidence>
<keyword evidence="9 18" id="KW-0630">Potassium</keyword>
<evidence type="ECO:0000256" key="6">
    <source>
        <dbReference type="ARBA" id="ARBA00022741"/>
    </source>
</evidence>
<feature type="binding site" evidence="18">
    <location>
        <position position="148"/>
    </location>
    <ligand>
        <name>(6S)-NADPHX</name>
        <dbReference type="ChEBI" id="CHEBI:64076"/>
    </ligand>
</feature>
<feature type="binding site" evidence="18">
    <location>
        <begin position="119"/>
        <end position="125"/>
    </location>
    <ligand>
        <name>(6S)-NADPHX</name>
        <dbReference type="ChEBI" id="CHEBI:64076"/>
    </ligand>
</feature>
<comment type="catalytic activity">
    <reaction evidence="16 17 19">
        <text>(6S)-NADPHX + ADP = AMP + phosphate + NADPH + H(+)</text>
        <dbReference type="Rhea" id="RHEA:32235"/>
        <dbReference type="ChEBI" id="CHEBI:15378"/>
        <dbReference type="ChEBI" id="CHEBI:43474"/>
        <dbReference type="ChEBI" id="CHEBI:57783"/>
        <dbReference type="ChEBI" id="CHEBI:64076"/>
        <dbReference type="ChEBI" id="CHEBI:456215"/>
        <dbReference type="ChEBI" id="CHEBI:456216"/>
        <dbReference type="EC" id="4.2.1.136"/>
    </reaction>
</comment>
<reference evidence="21" key="1">
    <citation type="submission" date="2016-07" db="EMBL/GenBank/DDBJ databases">
        <authorList>
            <person name="Florea S."/>
            <person name="Webb J.S."/>
            <person name="Jaromczyk J."/>
            <person name="Schardl C.L."/>
        </authorList>
    </citation>
    <scope>NUCLEOTIDE SEQUENCE [LARGE SCALE GENOMIC DNA]</scope>
    <source>
        <strain evidence="21">IPBSL-7</strain>
    </source>
</reference>
<comment type="cofactor">
    <cofactor evidence="17">
        <name>Mg(2+)</name>
        <dbReference type="ChEBI" id="CHEBI:18420"/>
    </cofactor>
</comment>
<evidence type="ECO:0000256" key="16">
    <source>
        <dbReference type="ARBA" id="ARBA00049209"/>
    </source>
</evidence>
<comment type="catalytic activity">
    <reaction evidence="1 18 19">
        <text>(6R)-NADHX = (6S)-NADHX</text>
        <dbReference type="Rhea" id="RHEA:32215"/>
        <dbReference type="ChEBI" id="CHEBI:64074"/>
        <dbReference type="ChEBI" id="CHEBI:64075"/>
        <dbReference type="EC" id="5.1.99.6"/>
    </reaction>
</comment>
<keyword evidence="10 17" id="KW-0520">NAD</keyword>
<dbReference type="Gene3D" id="3.40.1190.20">
    <property type="match status" value="1"/>
</dbReference>
<evidence type="ECO:0000256" key="17">
    <source>
        <dbReference type="HAMAP-Rule" id="MF_01965"/>
    </source>
</evidence>
<sequence length="464" mass="46622">MRAVISAAEMRAAEEAVFAAEPGVDLMGRAAAEVARIARVTSPPGPVLVVAGPGNNGGDGLFAAADLAADRPVVVWLAMERGHEDGLAAARAAGCAEVDALGALDGLADAALVIDAVTGLGSRPGLPDEVATFAAACEAAAVPVLAVDLPSGLDADSGRAHPSFRAHDTVTFATVKPCHVQAPAADRCGRVHVVDIGVDVPATSLRQAEESDVAAWWPAPHSASDKYSRGVVMVDTGSAQYQGAALLSVSGALHAGAGMVRYTGRVPSGLVLSRFPSVVMGEGRAQAMVLGSGWGDGEGSEGRVSAARLHGVPAVVDADALHALPAGRLDGWLLTPHAGELARMLGCTRAHVEAEPLVCVREVARHTGAAVLLKGATQYVAEPSGRVTVAVAGPGWTAQAGSGDVLAGICGSLLAAGLPAWRAGVVGASVQAITAARNPGPHPPDELARRVPATVAELLASVPQ</sequence>
<dbReference type="EC" id="5.1.99.6" evidence="19"/>
<evidence type="ECO:0000256" key="3">
    <source>
        <dbReference type="ARBA" id="ARBA00006001"/>
    </source>
</evidence>
<comment type="caution">
    <text evidence="20">The sequence shown here is derived from an EMBL/GenBank/DDBJ whole genome shotgun (WGS) entry which is preliminary data.</text>
</comment>
<feature type="binding site" evidence="18">
    <location>
        <begin position="55"/>
        <end position="59"/>
    </location>
    <ligand>
        <name>(6S)-NADPHX</name>
        <dbReference type="ChEBI" id="CHEBI:64076"/>
    </ligand>
</feature>
<evidence type="ECO:0000256" key="19">
    <source>
        <dbReference type="PIRNR" id="PIRNR017184"/>
    </source>
</evidence>
<evidence type="ECO:0000313" key="21">
    <source>
        <dbReference type="Proteomes" id="UP000093501"/>
    </source>
</evidence>
<dbReference type="PROSITE" id="PS51383">
    <property type="entry name" value="YJEF_C_3"/>
    <property type="match status" value="1"/>
</dbReference>
<comment type="subunit">
    <text evidence="17">Homotetramer.</text>
</comment>
<feature type="binding site" evidence="17">
    <location>
        <position position="244"/>
    </location>
    <ligand>
        <name>(6S)-NADPHX</name>
        <dbReference type="ChEBI" id="CHEBI:64076"/>
    </ligand>
</feature>
<comment type="cofactor">
    <cofactor evidence="18 19">
        <name>K(+)</name>
        <dbReference type="ChEBI" id="CHEBI:29103"/>
    </cofactor>
    <text evidence="18 19">Binds 1 potassium ion per subunit.</text>
</comment>
<feature type="binding site" evidence="18">
    <location>
        <position position="115"/>
    </location>
    <ligand>
        <name>K(+)</name>
        <dbReference type="ChEBI" id="CHEBI:29103"/>
    </ligand>
</feature>
<organism evidence="20 21">
    <name type="scientific">Tessaracoccus lapidicaptus</name>
    <dbReference type="NCBI Taxonomy" id="1427523"/>
    <lineage>
        <taxon>Bacteria</taxon>
        <taxon>Bacillati</taxon>
        <taxon>Actinomycetota</taxon>
        <taxon>Actinomycetes</taxon>
        <taxon>Propionibacteriales</taxon>
        <taxon>Propionibacteriaceae</taxon>
        <taxon>Tessaracoccus</taxon>
    </lineage>
</organism>
<dbReference type="GO" id="GO:0005524">
    <property type="term" value="F:ATP binding"/>
    <property type="evidence" value="ECO:0007669"/>
    <property type="project" value="UniProtKB-UniRule"/>
</dbReference>
<comment type="catalytic activity">
    <reaction evidence="2 18 19">
        <text>(6R)-NADPHX = (6S)-NADPHX</text>
        <dbReference type="Rhea" id="RHEA:32227"/>
        <dbReference type="ChEBI" id="CHEBI:64076"/>
        <dbReference type="ChEBI" id="CHEBI:64077"/>
        <dbReference type="EC" id="5.1.99.6"/>
    </reaction>
</comment>
<keyword evidence="13" id="KW-0511">Multifunctional enzyme</keyword>
<feature type="binding site" evidence="18">
    <location>
        <position position="151"/>
    </location>
    <ligand>
        <name>K(+)</name>
        <dbReference type="ChEBI" id="CHEBI:29103"/>
    </ligand>
</feature>
<dbReference type="NCBIfam" id="TIGR00197">
    <property type="entry name" value="yjeF_nterm"/>
    <property type="match status" value="1"/>
</dbReference>
<dbReference type="GO" id="GO:0052855">
    <property type="term" value="F:ADP-dependent NAD(P)H-hydrate dehydratase activity"/>
    <property type="evidence" value="ECO:0007669"/>
    <property type="project" value="UniProtKB-UniRule"/>
</dbReference>
<dbReference type="PIRSF" id="PIRSF017184">
    <property type="entry name" value="Nnr"/>
    <property type="match status" value="1"/>
</dbReference>
<dbReference type="Proteomes" id="UP000093501">
    <property type="component" value="Unassembled WGS sequence"/>
</dbReference>
<evidence type="ECO:0000256" key="15">
    <source>
        <dbReference type="ARBA" id="ARBA00048238"/>
    </source>
</evidence>
<evidence type="ECO:0000313" key="20">
    <source>
        <dbReference type="EMBL" id="OCL36455.1"/>
    </source>
</evidence>
<feature type="binding site" evidence="17">
    <location>
        <position position="404"/>
    </location>
    <ligand>
        <name>(6S)-NADPHX</name>
        <dbReference type="ChEBI" id="CHEBI:64076"/>
    </ligand>
</feature>
<evidence type="ECO:0000256" key="13">
    <source>
        <dbReference type="ARBA" id="ARBA00023268"/>
    </source>
</evidence>
<comment type="function">
    <text evidence="17">Catalyzes the dehydration of the S-form of NAD(P)HX at the expense of ADP, which is converted to AMP. Together with NAD(P)HX epimerase, which catalyzes the epimerization of the S- and R-forms, the enzyme allows the repair of both epimers of NAD(P)HX, a damaged form of NAD(P)H that is a result of enzymatic or heat-dependent hydration.</text>
</comment>
<evidence type="ECO:0000256" key="12">
    <source>
        <dbReference type="ARBA" id="ARBA00023239"/>
    </source>
</evidence>
<dbReference type="InterPro" id="IPR030677">
    <property type="entry name" value="Nnr"/>
</dbReference>
<comment type="function">
    <text evidence="14 19">Bifunctional enzyme that catalyzes the epimerization of the S- and R-forms of NAD(P)HX and the dehydration of the S-form of NAD(P)HX at the expense of ADP, which is converted to AMP. This allows the repair of both epimers of NAD(P)HX, a damaged form of NAD(P)H that is a result of enzymatic or heat-dependent hydration.</text>
</comment>
<dbReference type="PANTHER" id="PTHR12592">
    <property type="entry name" value="ATP-DEPENDENT (S)-NAD(P)H-HYDRATE DEHYDRATASE FAMILY MEMBER"/>
    <property type="match status" value="1"/>
</dbReference>
<comment type="function">
    <text evidence="18">Catalyzes the epimerization of the S- and R-forms of NAD(P)HX, a damaged form of NAD(P)H that is a result of enzymatic or heat-dependent hydration. This is a prerequisite for the S-specific NAD(P)H-hydrate dehydratase to allow the repair of both epimers of NAD(P)HX.</text>
</comment>
<dbReference type="PANTHER" id="PTHR12592:SF0">
    <property type="entry name" value="ATP-DEPENDENT (S)-NAD(P)H-HYDRATE DEHYDRATASE"/>
    <property type="match status" value="1"/>
</dbReference>
<proteinExistence type="inferred from homology"/>
<evidence type="ECO:0000256" key="5">
    <source>
        <dbReference type="ARBA" id="ARBA00022723"/>
    </source>
</evidence>
<evidence type="ECO:0000256" key="10">
    <source>
        <dbReference type="ARBA" id="ARBA00023027"/>
    </source>
</evidence>
<accession>A0A1C0AQH3</accession>
<feature type="binding site" evidence="17">
    <location>
        <position position="337"/>
    </location>
    <ligand>
        <name>(6S)-NADPHX</name>
        <dbReference type="ChEBI" id="CHEBI:64076"/>
    </ligand>
</feature>
<dbReference type="InterPro" id="IPR004443">
    <property type="entry name" value="YjeF_N_dom"/>
</dbReference>
<dbReference type="GO" id="GO:0110051">
    <property type="term" value="P:metabolite repair"/>
    <property type="evidence" value="ECO:0007669"/>
    <property type="project" value="TreeGrafter"/>
</dbReference>
<dbReference type="Gene3D" id="3.40.50.10260">
    <property type="entry name" value="YjeF N-terminal domain"/>
    <property type="match status" value="1"/>
</dbReference>
<dbReference type="SUPFAM" id="SSF64153">
    <property type="entry name" value="YjeF N-terminal domain-like"/>
    <property type="match status" value="1"/>
</dbReference>
<dbReference type="EMBL" id="MBQD01000011">
    <property type="protein sequence ID" value="OCL36455.1"/>
    <property type="molecule type" value="Genomic_DNA"/>
</dbReference>
<keyword evidence="8 17" id="KW-0521">NADP</keyword>
<dbReference type="SUPFAM" id="SSF53613">
    <property type="entry name" value="Ribokinase-like"/>
    <property type="match status" value="1"/>
</dbReference>
<protein>
    <recommendedName>
        <fullName evidence="19">Bifunctional NAD(P)H-hydrate repair enzyme</fullName>
    </recommendedName>
    <alternativeName>
        <fullName evidence="19">Nicotinamide nucleotide repair protein</fullName>
    </alternativeName>
    <domain>
        <recommendedName>
            <fullName evidence="19">ADP-dependent (S)-NAD(P)H-hydrate dehydratase</fullName>
            <ecNumber evidence="19">4.2.1.136</ecNumber>
        </recommendedName>
        <alternativeName>
            <fullName evidence="19">ADP-dependent NAD(P)HX dehydratase</fullName>
        </alternativeName>
    </domain>
    <domain>
        <recommendedName>
            <fullName evidence="19">NAD(P)H-hydrate epimerase</fullName>
            <ecNumber evidence="19">5.1.99.6</ecNumber>
        </recommendedName>
    </domain>
</protein>
<dbReference type="InterPro" id="IPR029056">
    <property type="entry name" value="Ribokinase-like"/>
</dbReference>
<evidence type="ECO:0000256" key="7">
    <source>
        <dbReference type="ARBA" id="ARBA00022840"/>
    </source>
</evidence>
<evidence type="ECO:0000256" key="9">
    <source>
        <dbReference type="ARBA" id="ARBA00022958"/>
    </source>
</evidence>
<dbReference type="EC" id="4.2.1.136" evidence="19"/>
<dbReference type="InterPro" id="IPR036652">
    <property type="entry name" value="YjeF_N_dom_sf"/>
</dbReference>
<dbReference type="GO" id="GO:0046496">
    <property type="term" value="P:nicotinamide nucleotide metabolic process"/>
    <property type="evidence" value="ECO:0007669"/>
    <property type="project" value="UniProtKB-UniRule"/>
</dbReference>
<keyword evidence="7 17" id="KW-0067">ATP-binding</keyword>
<dbReference type="GO" id="GO:0052856">
    <property type="term" value="F:NAD(P)HX epimerase activity"/>
    <property type="evidence" value="ECO:0007669"/>
    <property type="project" value="UniProtKB-UniRule"/>
</dbReference>
<keyword evidence="21" id="KW-1185">Reference proteome</keyword>
<evidence type="ECO:0000256" key="8">
    <source>
        <dbReference type="ARBA" id="ARBA00022857"/>
    </source>
</evidence>
<evidence type="ECO:0000256" key="14">
    <source>
        <dbReference type="ARBA" id="ARBA00025153"/>
    </source>
</evidence>
<feature type="binding site" evidence="17">
    <location>
        <position position="403"/>
    </location>
    <ligand>
        <name>AMP</name>
        <dbReference type="ChEBI" id="CHEBI:456215"/>
    </ligand>
</feature>
<feature type="binding site" evidence="18">
    <location>
        <position position="56"/>
    </location>
    <ligand>
        <name>K(+)</name>
        <dbReference type="ChEBI" id="CHEBI:29103"/>
    </ligand>
</feature>
<comment type="similarity">
    <text evidence="18">Belongs to the NnrE/AIBP family.</text>
</comment>
<dbReference type="Pfam" id="PF01256">
    <property type="entry name" value="Carb_kinase"/>
    <property type="match status" value="1"/>
</dbReference>
<dbReference type="HAMAP" id="MF_01966">
    <property type="entry name" value="NADHX_epimerase"/>
    <property type="match status" value="1"/>
</dbReference>
<comment type="caution">
    <text evidence="17">Lacks conserved residue(s) required for the propagation of feature annotation.</text>
</comment>
<comment type="similarity">
    <text evidence="17">Belongs to the NnrD/CARKD family.</text>
</comment>
<keyword evidence="12 17" id="KW-0456">Lyase</keyword>
<gene>
    <name evidence="17" type="primary">nnrD</name>
    <name evidence="18" type="synonym">nnrE</name>
    <name evidence="20" type="ORF">BCR15_00880</name>
</gene>
<evidence type="ECO:0000256" key="18">
    <source>
        <dbReference type="HAMAP-Rule" id="MF_01966"/>
    </source>
</evidence>
<feature type="binding site" evidence="17">
    <location>
        <position position="293"/>
    </location>
    <ligand>
        <name>(6S)-NADPHX</name>
        <dbReference type="ChEBI" id="CHEBI:64076"/>
    </ligand>
</feature>
<evidence type="ECO:0000256" key="2">
    <source>
        <dbReference type="ARBA" id="ARBA00000909"/>
    </source>
</evidence>
<dbReference type="AlphaFoldDB" id="A0A1C0AQH3"/>
<dbReference type="PROSITE" id="PS51385">
    <property type="entry name" value="YJEF_N"/>
    <property type="match status" value="1"/>
</dbReference>
<dbReference type="RefSeq" id="WP_068750717.1">
    <property type="nucleotide sequence ID" value="NZ_LR214441.1"/>
</dbReference>